<evidence type="ECO:0000256" key="1">
    <source>
        <dbReference type="PROSITE-ProRule" id="PRU00042"/>
    </source>
</evidence>
<evidence type="ECO:0000313" key="3">
    <source>
        <dbReference type="Proteomes" id="UP000695000"/>
    </source>
</evidence>
<dbReference type="Proteomes" id="UP000695000">
    <property type="component" value="Unplaced"/>
</dbReference>
<organism evidence="3 4">
    <name type="scientific">Nicrophorus vespilloides</name>
    <name type="common">Boreal carrion beetle</name>
    <dbReference type="NCBI Taxonomy" id="110193"/>
    <lineage>
        <taxon>Eukaryota</taxon>
        <taxon>Metazoa</taxon>
        <taxon>Ecdysozoa</taxon>
        <taxon>Arthropoda</taxon>
        <taxon>Hexapoda</taxon>
        <taxon>Insecta</taxon>
        <taxon>Pterygota</taxon>
        <taxon>Neoptera</taxon>
        <taxon>Endopterygota</taxon>
        <taxon>Coleoptera</taxon>
        <taxon>Polyphaga</taxon>
        <taxon>Staphyliniformia</taxon>
        <taxon>Silphidae</taxon>
        <taxon>Nicrophorinae</taxon>
        <taxon>Nicrophorus</taxon>
    </lineage>
</organism>
<feature type="domain" description="C2H2-type" evidence="2">
    <location>
        <begin position="2"/>
        <end position="29"/>
    </location>
</feature>
<reference evidence="4" key="1">
    <citation type="submission" date="2025-08" db="UniProtKB">
        <authorList>
            <consortium name="RefSeq"/>
        </authorList>
    </citation>
    <scope>IDENTIFICATION</scope>
    <source>
        <tissue evidence="4">Whole Larva</tissue>
    </source>
</reference>
<protein>
    <submittedName>
        <fullName evidence="4">Longitudinals lacking protein, isoforms J/P/Q/S/Z-like</fullName>
    </submittedName>
</protein>
<keyword evidence="1" id="KW-0479">Metal-binding</keyword>
<gene>
    <name evidence="4" type="primary">LOC108567513</name>
</gene>
<evidence type="ECO:0000259" key="2">
    <source>
        <dbReference type="PROSITE" id="PS50157"/>
    </source>
</evidence>
<dbReference type="GeneID" id="108567513"/>
<proteinExistence type="predicted"/>
<keyword evidence="1" id="KW-0862">Zinc</keyword>
<dbReference type="SMART" id="SM00355">
    <property type="entry name" value="ZnF_C2H2"/>
    <property type="match status" value="2"/>
</dbReference>
<dbReference type="RefSeq" id="XP_017783514.1">
    <property type="nucleotide sequence ID" value="XM_017928025.1"/>
</dbReference>
<keyword evidence="3" id="KW-1185">Reference proteome</keyword>
<name>A0ABM1N9L4_NICVS</name>
<keyword evidence="1" id="KW-0863">Zinc-finger</keyword>
<dbReference type="Gene3D" id="3.30.160.60">
    <property type="entry name" value="Classic Zinc Finger"/>
    <property type="match status" value="1"/>
</dbReference>
<dbReference type="PROSITE" id="PS50157">
    <property type="entry name" value="ZINC_FINGER_C2H2_2"/>
    <property type="match status" value="1"/>
</dbReference>
<dbReference type="InterPro" id="IPR013087">
    <property type="entry name" value="Znf_C2H2_type"/>
</dbReference>
<accession>A0ABM1N9L4</accession>
<sequence>MYSCNSCHKIYRHAASLYNHTTFDCGKPKRFSCSIPGCPYKSKRHNNVKQHMRLKHVLRSESNIVSPHPSIIC</sequence>
<evidence type="ECO:0000313" key="4">
    <source>
        <dbReference type="RefSeq" id="XP_017783514.1"/>
    </source>
</evidence>